<dbReference type="OrthoDB" id="80999at2"/>
<dbReference type="AlphaFoldDB" id="A0A368VND5"/>
<evidence type="ECO:0000313" key="1">
    <source>
        <dbReference type="EMBL" id="RCW40574.1"/>
    </source>
</evidence>
<proteinExistence type="predicted"/>
<organism evidence="1 2">
    <name type="scientific">Paenibacillus prosopidis</name>
    <dbReference type="NCBI Taxonomy" id="630520"/>
    <lineage>
        <taxon>Bacteria</taxon>
        <taxon>Bacillati</taxon>
        <taxon>Bacillota</taxon>
        <taxon>Bacilli</taxon>
        <taxon>Bacillales</taxon>
        <taxon>Paenibacillaceae</taxon>
        <taxon>Paenibacillus</taxon>
    </lineage>
</organism>
<dbReference type="Proteomes" id="UP000252415">
    <property type="component" value="Unassembled WGS sequence"/>
</dbReference>
<accession>A0A368VND5</accession>
<protein>
    <submittedName>
        <fullName evidence="1">Uncharacterized protein DUF2716</fullName>
    </submittedName>
</protein>
<dbReference type="Pfam" id="PF10898">
    <property type="entry name" value="DUF2716"/>
    <property type="match status" value="1"/>
</dbReference>
<comment type="caution">
    <text evidence="1">The sequence shown here is derived from an EMBL/GenBank/DDBJ whole genome shotgun (WGS) entry which is preliminary data.</text>
</comment>
<sequence length="58" mass="6855">MDYSFLSDGDYYIFFPKDLRCCYFAHPWERSVTLINKDLIQAFISNKPAIFGDVIRRG</sequence>
<dbReference type="EMBL" id="QPJD01000032">
    <property type="protein sequence ID" value="RCW40574.1"/>
    <property type="molecule type" value="Genomic_DNA"/>
</dbReference>
<dbReference type="InterPro" id="IPR020323">
    <property type="entry name" value="DUF2716"/>
</dbReference>
<reference evidence="1 2" key="1">
    <citation type="submission" date="2018-07" db="EMBL/GenBank/DDBJ databases">
        <title>Genomic Encyclopedia of Type Strains, Phase III (KMG-III): the genomes of soil and plant-associated and newly described type strains.</title>
        <authorList>
            <person name="Whitman W."/>
        </authorList>
    </citation>
    <scope>NUCLEOTIDE SEQUENCE [LARGE SCALE GENOMIC DNA]</scope>
    <source>
        <strain evidence="1 2">CECT 7506</strain>
    </source>
</reference>
<evidence type="ECO:0000313" key="2">
    <source>
        <dbReference type="Proteomes" id="UP000252415"/>
    </source>
</evidence>
<keyword evidence="2" id="KW-1185">Reference proteome</keyword>
<name>A0A368VND5_9BACL</name>
<gene>
    <name evidence="1" type="ORF">DFP97_1328</name>
</gene>